<evidence type="ECO:0000256" key="5">
    <source>
        <dbReference type="ARBA" id="ARBA00023136"/>
    </source>
</evidence>
<feature type="transmembrane region" description="Helical" evidence="6">
    <location>
        <begin position="176"/>
        <end position="200"/>
    </location>
</feature>
<protein>
    <submittedName>
        <fullName evidence="7">LysE family translocator</fullName>
    </submittedName>
</protein>
<gene>
    <name evidence="7" type="ORF">FJR48_11250</name>
</gene>
<dbReference type="EMBL" id="CP043617">
    <property type="protein sequence ID" value="QFR50499.1"/>
    <property type="molecule type" value="Genomic_DNA"/>
</dbReference>
<feature type="transmembrane region" description="Helical" evidence="6">
    <location>
        <begin position="109"/>
        <end position="131"/>
    </location>
</feature>
<evidence type="ECO:0000256" key="4">
    <source>
        <dbReference type="ARBA" id="ARBA00022989"/>
    </source>
</evidence>
<keyword evidence="4 6" id="KW-1133">Transmembrane helix</keyword>
<keyword evidence="3 6" id="KW-0812">Transmembrane</keyword>
<dbReference type="PANTHER" id="PTHR38825:SF2">
    <property type="entry name" value="LYSINE TRANSPORTER LYSE"/>
    <property type="match status" value="1"/>
</dbReference>
<dbReference type="OrthoDB" id="5361502at2"/>
<dbReference type="GO" id="GO:0006865">
    <property type="term" value="P:amino acid transport"/>
    <property type="evidence" value="ECO:0007669"/>
    <property type="project" value="InterPro"/>
</dbReference>
<proteinExistence type="predicted"/>
<accession>A0A5P8P472</accession>
<dbReference type="GO" id="GO:0005886">
    <property type="term" value="C:plasma membrane"/>
    <property type="evidence" value="ECO:0007669"/>
    <property type="project" value="UniProtKB-SubCell"/>
</dbReference>
<evidence type="ECO:0000256" key="1">
    <source>
        <dbReference type="ARBA" id="ARBA00004651"/>
    </source>
</evidence>
<sequence>MALSFVEGFLLGLGAAVPLGPINILIMNEAVKRYKNGVLIGLGAMSADMLYLLFIVFGLISFVNQPIVLDALSIFGGSFLIYLAYLIFKNKDAKIQTPQETIKHPKNSTLYLKGFTLTLINPYTIGFWLSASGYVAAKELDTFFTIFGMLGAILLWITVMPYLVHKAKHKISQNVSYWISVISAFLLFGFGIMMFINLLAF</sequence>
<feature type="transmembrane region" description="Helical" evidence="6">
    <location>
        <begin position="67"/>
        <end position="88"/>
    </location>
</feature>
<dbReference type="InterPro" id="IPR001123">
    <property type="entry name" value="LeuE-type"/>
</dbReference>
<keyword evidence="8" id="KW-1185">Reference proteome</keyword>
<organism evidence="7 8">
    <name type="scientific">Sulfurimonas lithotrophica</name>
    <dbReference type="NCBI Taxonomy" id="2590022"/>
    <lineage>
        <taxon>Bacteria</taxon>
        <taxon>Pseudomonadati</taxon>
        <taxon>Campylobacterota</taxon>
        <taxon>Epsilonproteobacteria</taxon>
        <taxon>Campylobacterales</taxon>
        <taxon>Sulfurimonadaceae</taxon>
        <taxon>Sulfurimonas</taxon>
    </lineage>
</organism>
<evidence type="ECO:0000313" key="8">
    <source>
        <dbReference type="Proteomes" id="UP000326944"/>
    </source>
</evidence>
<feature type="transmembrane region" description="Helical" evidence="6">
    <location>
        <begin position="6"/>
        <end position="26"/>
    </location>
</feature>
<feature type="transmembrane region" description="Helical" evidence="6">
    <location>
        <begin position="143"/>
        <end position="164"/>
    </location>
</feature>
<feature type="transmembrane region" description="Helical" evidence="6">
    <location>
        <begin position="38"/>
        <end position="61"/>
    </location>
</feature>
<reference evidence="7 8" key="1">
    <citation type="submission" date="2019-09" db="EMBL/GenBank/DDBJ databases">
        <title>Sulfurimonas gotlandica sp. nov., a chemoautotrophic and psychrotolerant epsilonproteobacterium isolated from a pelagic redoxcline, and an emended description of the genus Sulfurimonas.</title>
        <authorList>
            <person name="Wang S."/>
            <person name="Jiang L."/>
            <person name="Shao S."/>
        </authorList>
    </citation>
    <scope>NUCLEOTIDE SEQUENCE [LARGE SCALE GENOMIC DNA]</scope>
    <source>
        <strain evidence="7 8">GYSZ_1</strain>
    </source>
</reference>
<evidence type="ECO:0000256" key="6">
    <source>
        <dbReference type="SAM" id="Phobius"/>
    </source>
</evidence>
<dbReference type="PANTHER" id="PTHR38825">
    <property type="entry name" value="LYSINE EXPORTER PROTEIN (LYSE/YGGA)"/>
    <property type="match status" value="1"/>
</dbReference>
<keyword evidence="5 6" id="KW-0472">Membrane</keyword>
<name>A0A5P8P472_9BACT</name>
<dbReference type="KEGG" id="sulg:FJR48_11250"/>
<dbReference type="AlphaFoldDB" id="A0A5P8P472"/>
<evidence type="ECO:0000256" key="2">
    <source>
        <dbReference type="ARBA" id="ARBA00022475"/>
    </source>
</evidence>
<evidence type="ECO:0000256" key="3">
    <source>
        <dbReference type="ARBA" id="ARBA00022692"/>
    </source>
</evidence>
<dbReference type="Proteomes" id="UP000326944">
    <property type="component" value="Chromosome"/>
</dbReference>
<evidence type="ECO:0000313" key="7">
    <source>
        <dbReference type="EMBL" id="QFR50499.1"/>
    </source>
</evidence>
<dbReference type="Pfam" id="PF01810">
    <property type="entry name" value="LysE"/>
    <property type="match status" value="1"/>
</dbReference>
<comment type="subcellular location">
    <subcellularLocation>
        <location evidence="1">Cell membrane</location>
        <topology evidence="1">Multi-pass membrane protein</topology>
    </subcellularLocation>
</comment>
<keyword evidence="2" id="KW-1003">Cell membrane</keyword>